<dbReference type="Proteomes" id="UP001295740">
    <property type="component" value="Unassembled WGS sequence"/>
</dbReference>
<evidence type="ECO:0000313" key="2">
    <source>
        <dbReference type="EMBL" id="CAJ2502446.1"/>
    </source>
</evidence>
<feature type="chain" id="PRO_5042583042" evidence="1">
    <location>
        <begin position="19"/>
        <end position="221"/>
    </location>
</feature>
<feature type="signal peptide" evidence="1">
    <location>
        <begin position="1"/>
        <end position="18"/>
    </location>
</feature>
<sequence>MKTSAVTLFLATAGYVSAAAIITPRQDAQADYDRETDDLKSRGLCRAYKGAEPSYSHWQDFCDPVCAGAKGIAAQNDGTFSETCDASQATASPYFPDPTDDGLTYTFGTCKCNMPIINWAGDAFVAALPAIGQVTCAVWIEAAKSAAAILSGVNGASAAKTGLQTLWKVAKLLAKQGKKASDWEDYVKKHVAAGDACDQLDIGKLWDDAQQLSDDVFANVS</sequence>
<protein>
    <submittedName>
        <fullName evidence="2">Uu.00g098400.m01.CDS01</fullName>
    </submittedName>
</protein>
<reference evidence="2" key="1">
    <citation type="submission" date="2023-10" db="EMBL/GenBank/DDBJ databases">
        <authorList>
            <person name="Hackl T."/>
        </authorList>
    </citation>
    <scope>NUCLEOTIDE SEQUENCE</scope>
</reference>
<proteinExistence type="predicted"/>
<gene>
    <name evidence="2" type="ORF">KHLLAP_LOCUS2914</name>
</gene>
<name>A0AAI8VCN4_9PEZI</name>
<evidence type="ECO:0000313" key="3">
    <source>
        <dbReference type="Proteomes" id="UP001295740"/>
    </source>
</evidence>
<keyword evidence="1" id="KW-0732">Signal</keyword>
<keyword evidence="3" id="KW-1185">Reference proteome</keyword>
<comment type="caution">
    <text evidence="2">The sequence shown here is derived from an EMBL/GenBank/DDBJ whole genome shotgun (WGS) entry which is preliminary data.</text>
</comment>
<evidence type="ECO:0000256" key="1">
    <source>
        <dbReference type="SAM" id="SignalP"/>
    </source>
</evidence>
<accession>A0AAI8VCN4</accession>
<organism evidence="2 3">
    <name type="scientific">Anthostomella pinea</name>
    <dbReference type="NCBI Taxonomy" id="933095"/>
    <lineage>
        <taxon>Eukaryota</taxon>
        <taxon>Fungi</taxon>
        <taxon>Dikarya</taxon>
        <taxon>Ascomycota</taxon>
        <taxon>Pezizomycotina</taxon>
        <taxon>Sordariomycetes</taxon>
        <taxon>Xylariomycetidae</taxon>
        <taxon>Xylariales</taxon>
        <taxon>Xylariaceae</taxon>
        <taxon>Anthostomella</taxon>
    </lineage>
</organism>
<dbReference type="AlphaFoldDB" id="A0AAI8VCN4"/>
<dbReference type="EMBL" id="CAUWAG010000004">
    <property type="protein sequence ID" value="CAJ2502446.1"/>
    <property type="molecule type" value="Genomic_DNA"/>
</dbReference>